<dbReference type="PANTHER" id="PTHR10285">
    <property type="entry name" value="URIDINE KINASE"/>
    <property type="match status" value="1"/>
</dbReference>
<evidence type="ECO:0000259" key="1">
    <source>
        <dbReference type="Pfam" id="PF00485"/>
    </source>
</evidence>
<keyword evidence="3" id="KW-1185">Reference proteome</keyword>
<dbReference type="GO" id="GO:0016301">
    <property type="term" value="F:kinase activity"/>
    <property type="evidence" value="ECO:0007669"/>
    <property type="project" value="UniProtKB-KW"/>
</dbReference>
<accession>A0ABV0BMV0</accession>
<dbReference type="InterPro" id="IPR027417">
    <property type="entry name" value="P-loop_NTPase"/>
</dbReference>
<reference evidence="2 3" key="1">
    <citation type="submission" date="2024-04" db="EMBL/GenBank/DDBJ databases">
        <title>WGS of bacteria from Torrens River.</title>
        <authorList>
            <person name="Wyrsch E.R."/>
            <person name="Drigo B."/>
        </authorList>
    </citation>
    <scope>NUCLEOTIDE SEQUENCE [LARGE SCALE GENOMIC DNA]</scope>
    <source>
        <strain evidence="2 3">TWI391</strain>
    </source>
</reference>
<dbReference type="Pfam" id="PF00485">
    <property type="entry name" value="PRK"/>
    <property type="match status" value="1"/>
</dbReference>
<evidence type="ECO:0000313" key="2">
    <source>
        <dbReference type="EMBL" id="MEN5376115.1"/>
    </source>
</evidence>
<dbReference type="Proteomes" id="UP001409291">
    <property type="component" value="Unassembled WGS sequence"/>
</dbReference>
<keyword evidence="2" id="KW-0418">Kinase</keyword>
<protein>
    <submittedName>
        <fullName evidence="2">Uridine kinase</fullName>
    </submittedName>
</protein>
<evidence type="ECO:0000313" key="3">
    <source>
        <dbReference type="Proteomes" id="UP001409291"/>
    </source>
</evidence>
<organism evidence="2 3">
    <name type="scientific">Sphingobacterium kitahiroshimense</name>
    <dbReference type="NCBI Taxonomy" id="470446"/>
    <lineage>
        <taxon>Bacteria</taxon>
        <taxon>Pseudomonadati</taxon>
        <taxon>Bacteroidota</taxon>
        <taxon>Sphingobacteriia</taxon>
        <taxon>Sphingobacteriales</taxon>
        <taxon>Sphingobacteriaceae</taxon>
        <taxon>Sphingobacterium</taxon>
    </lineage>
</organism>
<dbReference type="PRINTS" id="PR00988">
    <property type="entry name" value="URIDINKINASE"/>
</dbReference>
<gene>
    <name evidence="2" type="ORF">ABE541_02465</name>
</gene>
<feature type="domain" description="Phosphoribulokinase/uridine kinase" evidence="1">
    <location>
        <begin position="7"/>
        <end position="184"/>
    </location>
</feature>
<keyword evidence="2" id="KW-0808">Transferase</keyword>
<dbReference type="InterPro" id="IPR006083">
    <property type="entry name" value="PRK/URK"/>
</dbReference>
<name>A0ABV0BMV0_9SPHI</name>
<comment type="caution">
    <text evidence="2">The sequence shown here is derived from an EMBL/GenBank/DDBJ whole genome shotgun (WGS) entry which is preliminary data.</text>
</comment>
<dbReference type="RefSeq" id="WP_346580514.1">
    <property type="nucleotide sequence ID" value="NZ_JBDJLH010000005.1"/>
</dbReference>
<dbReference type="EMBL" id="JBDJNQ010000001">
    <property type="protein sequence ID" value="MEN5376115.1"/>
    <property type="molecule type" value="Genomic_DNA"/>
</dbReference>
<sequence>MNKKPYVIGIAGSSGSGKTFFLNCFLKHFSPDEVTLISQDDYYIPANTKTQEENKLYNFDLPTSIDRNAFYKDISDLFDGKTIYKEEYTFNNPAIKPKMLEIKPAPILIIEGLFIYHYTEVNKLIDHRIFLDANQDIALERRLRRDLIERGYFEDDVRYKWINHVLPSYNEYLLPYKNSCDQVIINNTDDPEPIWKITDDICADLKDKIYK</sequence>
<proteinExistence type="predicted"/>
<dbReference type="Gene3D" id="3.40.50.300">
    <property type="entry name" value="P-loop containing nucleotide triphosphate hydrolases"/>
    <property type="match status" value="1"/>
</dbReference>
<dbReference type="SUPFAM" id="SSF52540">
    <property type="entry name" value="P-loop containing nucleoside triphosphate hydrolases"/>
    <property type="match status" value="1"/>
</dbReference>